<keyword evidence="1 3" id="KW-0732">Signal</keyword>
<dbReference type="Pfam" id="PF02638">
    <property type="entry name" value="GHL10"/>
    <property type="match status" value="1"/>
</dbReference>
<dbReference type="SUPFAM" id="SSF51445">
    <property type="entry name" value="(Trans)glycosidases"/>
    <property type="match status" value="1"/>
</dbReference>
<dbReference type="AlphaFoldDB" id="A0A1I1RXI1"/>
<feature type="domain" description="Glycosyl hydrolase-like 10" evidence="4">
    <location>
        <begin position="59"/>
        <end position="371"/>
    </location>
</feature>
<organism evidence="5 6">
    <name type="scientific">Streptomyces aidingensis</name>
    <dbReference type="NCBI Taxonomy" id="910347"/>
    <lineage>
        <taxon>Bacteria</taxon>
        <taxon>Bacillati</taxon>
        <taxon>Actinomycetota</taxon>
        <taxon>Actinomycetes</taxon>
        <taxon>Kitasatosporales</taxon>
        <taxon>Streptomycetaceae</taxon>
        <taxon>Streptomyces</taxon>
    </lineage>
</organism>
<dbReference type="Gene3D" id="3.20.20.80">
    <property type="entry name" value="Glycosidases"/>
    <property type="match status" value="1"/>
</dbReference>
<protein>
    <submittedName>
        <fullName evidence="5">Uncharacterized lipoprotein YddW, UPF0748 family</fullName>
    </submittedName>
</protein>
<accession>A0A1I1RXI1</accession>
<evidence type="ECO:0000256" key="1">
    <source>
        <dbReference type="ARBA" id="ARBA00022729"/>
    </source>
</evidence>
<dbReference type="InterPro" id="IPR006311">
    <property type="entry name" value="TAT_signal"/>
</dbReference>
<dbReference type="RefSeq" id="WP_093840686.1">
    <property type="nucleotide sequence ID" value="NZ_FOLM01000014.1"/>
</dbReference>
<gene>
    <name evidence="5" type="ORF">SAMN05421773_11462</name>
</gene>
<evidence type="ECO:0000313" key="6">
    <source>
        <dbReference type="Proteomes" id="UP000199207"/>
    </source>
</evidence>
<dbReference type="PANTHER" id="PTHR43405:SF1">
    <property type="entry name" value="GLYCOSYL HYDROLASE DIGH"/>
    <property type="match status" value="1"/>
</dbReference>
<feature type="compositionally biased region" description="Gly residues" evidence="2">
    <location>
        <begin position="36"/>
        <end position="50"/>
    </location>
</feature>
<feature type="chain" id="PRO_5011526492" evidence="3">
    <location>
        <begin position="29"/>
        <end position="422"/>
    </location>
</feature>
<dbReference type="PANTHER" id="PTHR43405">
    <property type="entry name" value="GLYCOSYL HYDROLASE DIGH"/>
    <property type="match status" value="1"/>
</dbReference>
<dbReference type="PROSITE" id="PS51318">
    <property type="entry name" value="TAT"/>
    <property type="match status" value="1"/>
</dbReference>
<reference evidence="5 6" key="1">
    <citation type="submission" date="2016-10" db="EMBL/GenBank/DDBJ databases">
        <authorList>
            <person name="de Groot N.N."/>
        </authorList>
    </citation>
    <scope>NUCLEOTIDE SEQUENCE [LARGE SCALE GENOMIC DNA]</scope>
    <source>
        <strain evidence="5 6">CGMCC 4.5739</strain>
    </source>
</reference>
<evidence type="ECO:0000256" key="3">
    <source>
        <dbReference type="SAM" id="SignalP"/>
    </source>
</evidence>
<proteinExistence type="predicted"/>
<dbReference type="EMBL" id="FOLM01000014">
    <property type="protein sequence ID" value="SFD38762.1"/>
    <property type="molecule type" value="Genomic_DNA"/>
</dbReference>
<dbReference type="InterPro" id="IPR017853">
    <property type="entry name" value="GH"/>
</dbReference>
<sequence length="422" mass="47076">MGRITRRTFTLAAAGSTAGFLTLRQAQAGSDTSGPTDGGGGGTADAGGPAGRAVARDGMRGMWISTVGNLDWPARAGLSAAEARQALSGLLDEAVRFSLNSVFLQVRPTADAFWPSPHEPWSQWLTGTQGKDPGWDPLDFAVREAHDRGLELHAWFNPYRIALHEDPSRLAAEHPARRHPEWAVPYGGRLYFNPGIPDVRRHVQTAMLHAVERYPVDGVHFDDYFYPYPVEGETFDDDDAFARWGGEFTDRADWRRENVNLLVEEMGRQVREVRPKAAFGVSPFGIWRNRGSDPEGSDTSGLQTYDDLYADTRRWVREGWLDYVLPQVYWHIGHEAADYAELVPWWSRVAEGTGVRLYIGEALYKVGDPAQPAAWQEPAELSRHLTLCRDHPQVAGQVFFSATTVAADPLGAMTRVFEDHYR</sequence>
<dbReference type="InterPro" id="IPR052177">
    <property type="entry name" value="Divisome_Glycosyl_Hydrolase"/>
</dbReference>
<keyword evidence="6" id="KW-1185">Reference proteome</keyword>
<keyword evidence="5" id="KW-0449">Lipoprotein</keyword>
<evidence type="ECO:0000313" key="5">
    <source>
        <dbReference type="EMBL" id="SFD38762.1"/>
    </source>
</evidence>
<dbReference type="OrthoDB" id="9773203at2"/>
<evidence type="ECO:0000256" key="2">
    <source>
        <dbReference type="SAM" id="MobiDB-lite"/>
    </source>
</evidence>
<dbReference type="InterPro" id="IPR003790">
    <property type="entry name" value="GHL10"/>
</dbReference>
<dbReference type="STRING" id="910347.SAMN05421773_11462"/>
<name>A0A1I1RXI1_9ACTN</name>
<dbReference type="Proteomes" id="UP000199207">
    <property type="component" value="Unassembled WGS sequence"/>
</dbReference>
<evidence type="ECO:0000259" key="4">
    <source>
        <dbReference type="Pfam" id="PF02638"/>
    </source>
</evidence>
<feature type="signal peptide" evidence="3">
    <location>
        <begin position="1"/>
        <end position="28"/>
    </location>
</feature>
<feature type="region of interest" description="Disordered" evidence="2">
    <location>
        <begin position="27"/>
        <end position="52"/>
    </location>
</feature>